<organism evidence="1">
    <name type="scientific">bioreactor metagenome</name>
    <dbReference type="NCBI Taxonomy" id="1076179"/>
    <lineage>
        <taxon>unclassified sequences</taxon>
        <taxon>metagenomes</taxon>
        <taxon>ecological metagenomes</taxon>
    </lineage>
</organism>
<proteinExistence type="predicted"/>
<dbReference type="EMBL" id="VSSQ01067214">
    <property type="protein sequence ID" value="MPN19618.1"/>
    <property type="molecule type" value="Genomic_DNA"/>
</dbReference>
<evidence type="ECO:0000313" key="1">
    <source>
        <dbReference type="EMBL" id="MPN19618.1"/>
    </source>
</evidence>
<name>A0A645FYJ2_9ZZZZ</name>
<gene>
    <name evidence="1" type="ORF">SDC9_166990</name>
</gene>
<protein>
    <submittedName>
        <fullName evidence="1">Uncharacterized protein</fullName>
    </submittedName>
</protein>
<reference evidence="1" key="1">
    <citation type="submission" date="2019-08" db="EMBL/GenBank/DDBJ databases">
        <authorList>
            <person name="Kucharzyk K."/>
            <person name="Murdoch R.W."/>
            <person name="Higgins S."/>
            <person name="Loffler F."/>
        </authorList>
    </citation>
    <scope>NUCLEOTIDE SEQUENCE</scope>
</reference>
<comment type="caution">
    <text evidence="1">The sequence shown here is derived from an EMBL/GenBank/DDBJ whole genome shotgun (WGS) entry which is preliminary data.</text>
</comment>
<dbReference type="AlphaFoldDB" id="A0A645FYJ2"/>
<accession>A0A645FYJ2</accession>
<sequence>MNAGNALLHRVKIIGNHGWNADTVRLLNSINAVVNGVVGESDGSRGCTGFDHYSVVGDIVVLFAVMHCNAAGRPGVERNLKITAAK</sequence>